<dbReference type="Proteomes" id="UP001329825">
    <property type="component" value="Chromosome 4"/>
</dbReference>
<dbReference type="RefSeq" id="XP_062791319.1">
    <property type="nucleotide sequence ID" value="XM_062935268.1"/>
</dbReference>
<evidence type="ECO:0000313" key="4">
    <source>
        <dbReference type="Proteomes" id="UP001329825"/>
    </source>
</evidence>
<dbReference type="InterPro" id="IPR036047">
    <property type="entry name" value="F-box-like_dom_sf"/>
</dbReference>
<organism evidence="3 4">
    <name type="scientific">Kwoniella shivajii</name>
    <dbReference type="NCBI Taxonomy" id="564305"/>
    <lineage>
        <taxon>Eukaryota</taxon>
        <taxon>Fungi</taxon>
        <taxon>Dikarya</taxon>
        <taxon>Basidiomycota</taxon>
        <taxon>Agaricomycotina</taxon>
        <taxon>Tremellomycetes</taxon>
        <taxon>Tremellales</taxon>
        <taxon>Cryptococcaceae</taxon>
        <taxon>Kwoniella</taxon>
    </lineage>
</organism>
<sequence length="663" mass="75478">MTITSENLRHPHPHPRPHHDDLAHKDNNNENKRIKPNDMDNSINSNNNSSSNNNNNNTNDNTNNNTNNNTNTTSKSNISSTTTTPPPIFKLHSQIVESIFRHLKSLEIVHCAQACRQWNKLVRKSVYLQLMLRQHMHQSQSYDGERDFPAGERLRRLLTRETNIDLLRPRITEFDLPQDQFLHSVAGKYVVTQPVDQPTKLEKEDKGKWTLCTVWVHGKPTKVKVDFKPYTDLFDVDIHNDVIIVQEDEGHGKDAKTNLNMRILHLFNQTEDAEPYERGGFRIREEGWDGEEPHNVSLTAGQRVMIWCGGIAWIYDWGKGERLGRLPPVAPAIWESNLGMAWAGKGIALGLDMPHNPAADVPNQAATLAVFEVDTTYPGTSSLPLLLELPFCADLLDSTVRDLLDLPESATVVVKDQDHIPFLQRNGPFGLILVATEFVINEDIEWRLVIVLPTSRLQQFKLEKRREIPPPDVAWGDEWDPFAGINPIPYAKWSKHSYTWCEPISSPSYYQGFYEAQNSLRLYNYNYELLKRHGLLRLSVLDFNQRRLRGLACDFRNLGGLGRVGELTNQSDDPDRRKPIRYRRDVIRPVHEVDDGNLGCTEISGDFVLGQSGIANVILFDGERLFLQQKEAGKCWILDFGVREIAGKAGEAPEAENKEKASD</sequence>
<feature type="compositionally biased region" description="Basic and acidic residues" evidence="1">
    <location>
        <begin position="18"/>
        <end position="38"/>
    </location>
</feature>
<proteinExistence type="predicted"/>
<dbReference type="Pfam" id="PF00646">
    <property type="entry name" value="F-box"/>
    <property type="match status" value="1"/>
</dbReference>
<dbReference type="SUPFAM" id="SSF81383">
    <property type="entry name" value="F-box domain"/>
    <property type="match status" value="1"/>
</dbReference>
<evidence type="ECO:0000259" key="2">
    <source>
        <dbReference type="PROSITE" id="PS50181"/>
    </source>
</evidence>
<evidence type="ECO:0000256" key="1">
    <source>
        <dbReference type="SAM" id="MobiDB-lite"/>
    </source>
</evidence>
<dbReference type="EMBL" id="CP141884">
    <property type="protein sequence ID" value="WRT66579.1"/>
    <property type="molecule type" value="Genomic_DNA"/>
</dbReference>
<dbReference type="Gene3D" id="1.20.1280.50">
    <property type="match status" value="1"/>
</dbReference>
<reference evidence="3 4" key="1">
    <citation type="submission" date="2024-01" db="EMBL/GenBank/DDBJ databases">
        <title>Comparative genomics of Cryptococcus and Kwoniella reveals pathogenesis evolution and contrasting modes of karyotype evolution via chromosome fusion or intercentromeric recombination.</title>
        <authorList>
            <person name="Coelho M.A."/>
            <person name="David-Palma M."/>
            <person name="Shea T."/>
            <person name="Bowers K."/>
            <person name="McGinley-Smith S."/>
            <person name="Mohammad A.W."/>
            <person name="Gnirke A."/>
            <person name="Yurkov A.M."/>
            <person name="Nowrousian M."/>
            <person name="Sun S."/>
            <person name="Cuomo C.A."/>
            <person name="Heitman J."/>
        </authorList>
    </citation>
    <scope>NUCLEOTIDE SEQUENCE [LARGE SCALE GENOMIC DNA]</scope>
    <source>
        <strain evidence="3">CBS 11374</strain>
    </source>
</reference>
<keyword evidence="4" id="KW-1185">Reference proteome</keyword>
<accession>A0ABZ1CXV1</accession>
<dbReference type="GeneID" id="87955669"/>
<protein>
    <recommendedName>
        <fullName evidence="2">F-box domain-containing protein</fullName>
    </recommendedName>
</protein>
<evidence type="ECO:0000313" key="3">
    <source>
        <dbReference type="EMBL" id="WRT66579.1"/>
    </source>
</evidence>
<dbReference type="InterPro" id="IPR001810">
    <property type="entry name" value="F-box_dom"/>
</dbReference>
<feature type="region of interest" description="Disordered" evidence="1">
    <location>
        <begin position="1"/>
        <end position="85"/>
    </location>
</feature>
<feature type="compositionally biased region" description="Low complexity" evidence="1">
    <location>
        <begin position="41"/>
        <end position="83"/>
    </location>
</feature>
<gene>
    <name evidence="3" type="ORF">IL334_003538</name>
</gene>
<dbReference type="PROSITE" id="PS50181">
    <property type="entry name" value="FBOX"/>
    <property type="match status" value="1"/>
</dbReference>
<name>A0ABZ1CXV1_9TREE</name>
<feature type="domain" description="F-box" evidence="2">
    <location>
        <begin position="85"/>
        <end position="130"/>
    </location>
</feature>